<comment type="caution">
    <text evidence="1">The sequence shown here is derived from an EMBL/GenBank/DDBJ whole genome shotgun (WGS) entry which is preliminary data.</text>
</comment>
<proteinExistence type="predicted"/>
<evidence type="ECO:0000313" key="2">
    <source>
        <dbReference type="Proteomes" id="UP001163846"/>
    </source>
</evidence>
<organism evidence="1 2">
    <name type="scientific">Lentinula raphanica</name>
    <dbReference type="NCBI Taxonomy" id="153919"/>
    <lineage>
        <taxon>Eukaryota</taxon>
        <taxon>Fungi</taxon>
        <taxon>Dikarya</taxon>
        <taxon>Basidiomycota</taxon>
        <taxon>Agaricomycotina</taxon>
        <taxon>Agaricomycetes</taxon>
        <taxon>Agaricomycetidae</taxon>
        <taxon>Agaricales</taxon>
        <taxon>Marasmiineae</taxon>
        <taxon>Omphalotaceae</taxon>
        <taxon>Lentinula</taxon>
    </lineage>
</organism>
<gene>
    <name evidence="1" type="ORF">F5878DRAFT_599520</name>
</gene>
<name>A0AA38PLZ7_9AGAR</name>
<evidence type="ECO:0000313" key="1">
    <source>
        <dbReference type="EMBL" id="KAJ3845424.1"/>
    </source>
</evidence>
<dbReference type="Proteomes" id="UP001163846">
    <property type="component" value="Unassembled WGS sequence"/>
</dbReference>
<evidence type="ECO:0008006" key="3">
    <source>
        <dbReference type="Google" id="ProtNLM"/>
    </source>
</evidence>
<keyword evidence="2" id="KW-1185">Reference proteome</keyword>
<protein>
    <recommendedName>
        <fullName evidence="3">F-box domain-containing protein</fullName>
    </recommendedName>
</protein>
<accession>A0AA38PLZ7</accession>
<sequence>MSSLPQELIDRIIDEFHDSSQDLNTLSLVGRSWLQRARFHLFRYLTLVPQDIQAICEDYAEVKRRASDPVMSDLYLDFHEIRFLRSSLGQNPQPTVSFLSSITNVLPYVQGCRLLSDVRVGAQHVTVVDYLHNWLGFGGDEYASQCRLIRTSSSKEEFWQRQKARWDAIDLPWGRGTGIHALPFRALKFIHIDWSVFSWTPPSERGQIMGSTNPAHWPGHQLALLIDSNANTLDHVSINEYPGFQLKHYNSTSNGDVLLDLLAKLGPNIHSLSLGGLRQPFYPSFHLVRPEGSNDFLSLDPAVYPSGEEVPHAMLGDNCLPQKSSAPYLERLYLQGFDLESTSLIEDCIFNHGVFSVRGLTHLALTVMPRDYDYMFMFSKLQGSLTHLTLDLNRSTCDLQLKFSFFPKLECLQLVLHSIYLTWTHLHDMVESLSNSFYKLDGSLPIIQVVKSLHISLGPNAQLGTQGFLLSASVDEILESLVCIPSEIPESMGWSRVEWVTFDLPETILAETLPIAYSTGRLKERDSSYWWYRPTFMDP</sequence>
<dbReference type="AlphaFoldDB" id="A0AA38PLZ7"/>
<reference evidence="1" key="1">
    <citation type="submission" date="2022-08" db="EMBL/GenBank/DDBJ databases">
        <authorList>
            <consortium name="DOE Joint Genome Institute"/>
            <person name="Min B."/>
            <person name="Riley R."/>
            <person name="Sierra-Patev S."/>
            <person name="Naranjo-Ortiz M."/>
            <person name="Looney B."/>
            <person name="Konkel Z."/>
            <person name="Slot J.C."/>
            <person name="Sakamoto Y."/>
            <person name="Steenwyk J.L."/>
            <person name="Rokas A."/>
            <person name="Carro J."/>
            <person name="Camarero S."/>
            <person name="Ferreira P."/>
            <person name="Molpeceres G."/>
            <person name="Ruiz-Duenas F.J."/>
            <person name="Serrano A."/>
            <person name="Henrissat B."/>
            <person name="Drula E."/>
            <person name="Hughes K.W."/>
            <person name="Mata J.L."/>
            <person name="Ishikawa N.K."/>
            <person name="Vargas-Isla R."/>
            <person name="Ushijima S."/>
            <person name="Smith C.A."/>
            <person name="Ahrendt S."/>
            <person name="Andreopoulos W."/>
            <person name="He G."/>
            <person name="Labutti K."/>
            <person name="Lipzen A."/>
            <person name="Ng V."/>
            <person name="Sandor L."/>
            <person name="Barry K."/>
            <person name="Martinez A.T."/>
            <person name="Xiao Y."/>
            <person name="Gibbons J.G."/>
            <person name="Terashima K."/>
            <person name="Hibbett D.S."/>
            <person name="Grigoriev I.V."/>
        </authorList>
    </citation>
    <scope>NUCLEOTIDE SEQUENCE</scope>
    <source>
        <strain evidence="1">TFB9207</strain>
    </source>
</reference>
<dbReference type="EMBL" id="MU805937">
    <property type="protein sequence ID" value="KAJ3845424.1"/>
    <property type="molecule type" value="Genomic_DNA"/>
</dbReference>